<dbReference type="InterPro" id="IPR024524">
    <property type="entry name" value="DUF3800"/>
</dbReference>
<dbReference type="EMBL" id="CZCS02000009">
    <property type="protein sequence ID" value="VXD12938.1"/>
    <property type="molecule type" value="Genomic_DNA"/>
</dbReference>
<sequence length="377" mass="44393">MINFEISDIRKMTKMLTPTADFDSSFTFYYDETNNIRKFYVREIDFNSSFNSNFVLGGLVHEGIQPNIKSLFDRLNLQNNIKEVKLKHIATGNFLDCLKSEKLNYFLTWLLDSDLYIHYSSLNILYWSIVDIVDSAIANSEIAMQLELNFLNHLKNDLYKLAKLEIESVIELFYNFEYPNLKKEAVLEFIEKLTIIFDEYIDTEEFHFGLEYLRQILKEAGKKDSLPFVMDEENYILIEEFSQFYLRPIYLFENSNHIFDNEVAISEILANHRIIDDNKEIKNYSFVDSKSNLFVQASDVFIGLIGKLANYINTNLREEIIDDLDSLSEKQLNNIDLLIDLINKSHSKNIAFLHSIDSYEELTKMNLIREIRDKNHT</sequence>
<comment type="caution">
    <text evidence="1">The sequence shown here is derived from an EMBL/GenBank/DDBJ whole genome shotgun (WGS) entry which is preliminary data.</text>
</comment>
<dbReference type="Pfam" id="PF12686">
    <property type="entry name" value="DUF3800"/>
    <property type="match status" value="1"/>
</dbReference>
<reference evidence="1" key="1">
    <citation type="submission" date="2019-10" db="EMBL/GenBank/DDBJ databases">
        <authorList>
            <consortium name="Genoscope - CEA"/>
            <person name="William W."/>
        </authorList>
    </citation>
    <scope>NUCLEOTIDE SEQUENCE [LARGE SCALE GENOMIC DNA]</scope>
    <source>
        <strain evidence="1">BBR_PRJEB10994</strain>
    </source>
</reference>
<organism evidence="1 2">
    <name type="scientific">Planktothrix paucivesiculata PCC 9631</name>
    <dbReference type="NCBI Taxonomy" id="671071"/>
    <lineage>
        <taxon>Bacteria</taxon>
        <taxon>Bacillati</taxon>
        <taxon>Cyanobacteriota</taxon>
        <taxon>Cyanophyceae</taxon>
        <taxon>Oscillatoriophycideae</taxon>
        <taxon>Oscillatoriales</taxon>
        <taxon>Microcoleaceae</taxon>
        <taxon>Planktothrix</taxon>
    </lineage>
</organism>
<keyword evidence="2" id="KW-1185">Reference proteome</keyword>
<dbReference type="AlphaFoldDB" id="A0A7Z9BL74"/>
<evidence type="ECO:0000313" key="1">
    <source>
        <dbReference type="EMBL" id="VXD12938.1"/>
    </source>
</evidence>
<evidence type="ECO:0000313" key="2">
    <source>
        <dbReference type="Proteomes" id="UP000182190"/>
    </source>
</evidence>
<gene>
    <name evidence="1" type="ORF">PL9631_1060257</name>
</gene>
<protein>
    <submittedName>
        <fullName evidence="1">Uncharacterized protein</fullName>
    </submittedName>
</protein>
<accession>A0A7Z9BL74</accession>
<dbReference type="RefSeq" id="WP_197046478.1">
    <property type="nucleotide sequence ID" value="NZ_LR735026.1"/>
</dbReference>
<name>A0A7Z9BL74_9CYAN</name>
<dbReference type="Proteomes" id="UP000182190">
    <property type="component" value="Unassembled WGS sequence"/>
</dbReference>
<proteinExistence type="predicted"/>